<evidence type="ECO:0000259" key="4">
    <source>
        <dbReference type="Pfam" id="PF24125"/>
    </source>
</evidence>
<dbReference type="Pfam" id="PF24125">
    <property type="entry name" value="Cds6_C"/>
    <property type="match status" value="1"/>
</dbReference>
<feature type="domain" description="Cds6 C-terminal" evidence="4">
    <location>
        <begin position="327"/>
        <end position="430"/>
    </location>
</feature>
<feature type="region of interest" description="Disordered" evidence="2">
    <location>
        <begin position="250"/>
        <end position="302"/>
    </location>
</feature>
<dbReference type="Pfam" id="PF14559">
    <property type="entry name" value="TPR_19"/>
    <property type="match status" value="1"/>
</dbReference>
<sequence>MGLLPLLLAALGAAPAHADDAADIARLAQSGKGDEALKRIDAILSRQPADVQMRFMKGVMLSESRPTEAIAIFARLTRDYPKLPEPYNNLAVLYAAAGQYDKAKAALDRAIRTSPAYATAFENLGDVHARLASQAYDKALQVQPVPGTPAPVARLALVRSLGVPAGQAPSVAVAPLPPQKPGAPAPVVVAALTPAAPAEPVKPKAAPEAPKPVVADAAKTVAAEAPKPVVAAAPRPVAVEAPKPVVTAAAKPAAPEPAKPATVAEAPKAAKPAAAAQAEPKAPPARTELAKAAPAPADSRAVRLVKADKPDPKARAAQEAAVEKESVLNAVESWARAWSAQDVPAYLAHYALDFNPPGSQTRKAWIEERQARIAGKGRIKVSIDAPQVSTEGNTATVRFRQSYISDRLSASSRKTLELERQRGKWLIKQERTG</sequence>
<feature type="chain" id="PRO_5045777970" description="Cds6 C-terminal domain-containing protein" evidence="3">
    <location>
        <begin position="19"/>
        <end position="433"/>
    </location>
</feature>
<name>A0ABY1PU59_9BURK</name>
<feature type="repeat" description="TPR" evidence="1">
    <location>
        <begin position="84"/>
        <end position="117"/>
    </location>
</feature>
<dbReference type="Gene3D" id="1.25.40.10">
    <property type="entry name" value="Tetratricopeptide repeat domain"/>
    <property type="match status" value="1"/>
</dbReference>
<dbReference type="InterPro" id="IPR056203">
    <property type="entry name" value="Cds6_C"/>
</dbReference>
<evidence type="ECO:0000313" key="5">
    <source>
        <dbReference type="EMBL" id="SMP48116.1"/>
    </source>
</evidence>
<dbReference type="SUPFAM" id="SSF48452">
    <property type="entry name" value="TPR-like"/>
    <property type="match status" value="1"/>
</dbReference>
<keyword evidence="6" id="KW-1185">Reference proteome</keyword>
<gene>
    <name evidence="5" type="ORF">SAMN06295970_102109</name>
</gene>
<feature type="compositionally biased region" description="Low complexity" evidence="2">
    <location>
        <begin position="259"/>
        <end position="299"/>
    </location>
</feature>
<reference evidence="5 6" key="1">
    <citation type="submission" date="2017-05" db="EMBL/GenBank/DDBJ databases">
        <authorList>
            <person name="Varghese N."/>
            <person name="Submissions S."/>
        </authorList>
    </citation>
    <scope>NUCLEOTIDE SEQUENCE [LARGE SCALE GENOMIC DNA]</scope>
    <source>
        <strain evidence="5 6">DSM 26001</strain>
    </source>
</reference>
<evidence type="ECO:0000256" key="1">
    <source>
        <dbReference type="PROSITE-ProRule" id="PRU00339"/>
    </source>
</evidence>
<feature type="signal peptide" evidence="3">
    <location>
        <begin position="1"/>
        <end position="18"/>
    </location>
</feature>
<evidence type="ECO:0000256" key="2">
    <source>
        <dbReference type="SAM" id="MobiDB-lite"/>
    </source>
</evidence>
<dbReference type="InterPro" id="IPR011990">
    <property type="entry name" value="TPR-like_helical_dom_sf"/>
</dbReference>
<evidence type="ECO:0000313" key="6">
    <source>
        <dbReference type="Proteomes" id="UP001158049"/>
    </source>
</evidence>
<dbReference type="SMART" id="SM00028">
    <property type="entry name" value="TPR"/>
    <property type="match status" value="1"/>
</dbReference>
<protein>
    <recommendedName>
        <fullName evidence="4">Cds6 C-terminal domain-containing protein</fullName>
    </recommendedName>
</protein>
<keyword evidence="3" id="KW-0732">Signal</keyword>
<dbReference type="InterPro" id="IPR019734">
    <property type="entry name" value="TPR_rpt"/>
</dbReference>
<dbReference type="InterPro" id="IPR032710">
    <property type="entry name" value="NTF2-like_dom_sf"/>
</dbReference>
<dbReference type="SUPFAM" id="SSF54427">
    <property type="entry name" value="NTF2-like"/>
    <property type="match status" value="1"/>
</dbReference>
<dbReference type="Proteomes" id="UP001158049">
    <property type="component" value="Unassembled WGS sequence"/>
</dbReference>
<comment type="caution">
    <text evidence="5">The sequence shown here is derived from an EMBL/GenBank/DDBJ whole genome shotgun (WGS) entry which is preliminary data.</text>
</comment>
<dbReference type="EMBL" id="FXUL01000002">
    <property type="protein sequence ID" value="SMP48116.1"/>
    <property type="molecule type" value="Genomic_DNA"/>
</dbReference>
<organism evidence="5 6">
    <name type="scientific">Noviherbaspirillum suwonense</name>
    <dbReference type="NCBI Taxonomy" id="1224511"/>
    <lineage>
        <taxon>Bacteria</taxon>
        <taxon>Pseudomonadati</taxon>
        <taxon>Pseudomonadota</taxon>
        <taxon>Betaproteobacteria</taxon>
        <taxon>Burkholderiales</taxon>
        <taxon>Oxalobacteraceae</taxon>
        <taxon>Noviherbaspirillum</taxon>
    </lineage>
</organism>
<dbReference type="PROSITE" id="PS50005">
    <property type="entry name" value="TPR"/>
    <property type="match status" value="1"/>
</dbReference>
<accession>A0ABY1PU59</accession>
<proteinExistence type="predicted"/>
<keyword evidence="1" id="KW-0802">TPR repeat</keyword>
<dbReference type="Gene3D" id="3.10.450.50">
    <property type="match status" value="1"/>
</dbReference>
<evidence type="ECO:0000256" key="3">
    <source>
        <dbReference type="SAM" id="SignalP"/>
    </source>
</evidence>